<evidence type="ECO:0000256" key="1">
    <source>
        <dbReference type="ARBA" id="ARBA00003474"/>
    </source>
</evidence>
<dbReference type="SUPFAM" id="SSF46565">
    <property type="entry name" value="Chaperone J-domain"/>
    <property type="match status" value="1"/>
</dbReference>
<evidence type="ECO:0000256" key="4">
    <source>
        <dbReference type="ARBA" id="ARBA00022723"/>
    </source>
</evidence>
<dbReference type="GO" id="GO:0008198">
    <property type="term" value="F:ferrous iron binding"/>
    <property type="evidence" value="ECO:0007669"/>
    <property type="project" value="TreeGrafter"/>
</dbReference>
<evidence type="ECO:0000313" key="9">
    <source>
        <dbReference type="EMBL" id="KIY51580.1"/>
    </source>
</evidence>
<dbReference type="GO" id="GO:0001671">
    <property type="term" value="F:ATPase activator activity"/>
    <property type="evidence" value="ECO:0007669"/>
    <property type="project" value="TreeGrafter"/>
</dbReference>
<dbReference type="Pfam" id="PF00226">
    <property type="entry name" value="DnaJ"/>
    <property type="match status" value="1"/>
</dbReference>
<dbReference type="InterPro" id="IPR036671">
    <property type="entry name" value="DPH_MB_sf"/>
</dbReference>
<dbReference type="PROSITE" id="PS50076">
    <property type="entry name" value="DNAJ_2"/>
    <property type="match status" value="1"/>
</dbReference>
<evidence type="ECO:0000256" key="5">
    <source>
        <dbReference type="ARBA" id="ARBA00022833"/>
    </source>
</evidence>
<proteinExistence type="inferred from homology"/>
<dbReference type="CDD" id="cd06257">
    <property type="entry name" value="DnaJ"/>
    <property type="match status" value="1"/>
</dbReference>
<dbReference type="PROSITE" id="PS51074">
    <property type="entry name" value="DPH_MB"/>
    <property type="match status" value="1"/>
</dbReference>
<dbReference type="PANTHER" id="PTHR45255:SF1">
    <property type="entry name" value="DNAJ HOMOLOG SUBFAMILY C MEMBER 24"/>
    <property type="match status" value="1"/>
</dbReference>
<dbReference type="SMART" id="SM00271">
    <property type="entry name" value="DnaJ"/>
    <property type="match status" value="1"/>
</dbReference>
<keyword evidence="5" id="KW-0862">Zinc</keyword>
<dbReference type="InterPro" id="IPR007872">
    <property type="entry name" value="DPH_MB_dom"/>
</dbReference>
<evidence type="ECO:0000256" key="3">
    <source>
        <dbReference type="ARBA" id="ARBA00021797"/>
    </source>
</evidence>
<accession>A0A0D7AI84</accession>
<keyword evidence="10" id="KW-1185">Reference proteome</keyword>
<comment type="similarity">
    <text evidence="2">Belongs to the DPH4 family.</text>
</comment>
<evidence type="ECO:0000256" key="2">
    <source>
        <dbReference type="ARBA" id="ARBA00006169"/>
    </source>
</evidence>
<keyword evidence="4" id="KW-0479">Metal-binding</keyword>
<comment type="function">
    <text evidence="1">Required for the first step of diphthamide biosynthesis, the transfer of 3-amino-3-carboxypropyl from S-adenosyl-L-methionine to a histidine residue. Diphthamide is a post-translational modification of histidine which occurs in elongation factor 2.</text>
</comment>
<evidence type="ECO:0000259" key="7">
    <source>
        <dbReference type="PROSITE" id="PS50076"/>
    </source>
</evidence>
<feature type="domain" description="DPH-type MB" evidence="8">
    <location>
        <begin position="89"/>
        <end position="146"/>
    </location>
</feature>
<dbReference type="EMBL" id="KN881649">
    <property type="protein sequence ID" value="KIY51580.1"/>
    <property type="molecule type" value="Genomic_DNA"/>
</dbReference>
<dbReference type="Gene3D" id="3.10.660.10">
    <property type="entry name" value="DPH Zinc finger"/>
    <property type="match status" value="1"/>
</dbReference>
<dbReference type="SUPFAM" id="SSF144217">
    <property type="entry name" value="CSL zinc finger"/>
    <property type="match status" value="1"/>
</dbReference>
<sequence>FDYYQVLGVPRDASPAEIKAAYHRALLSHHPDKVRASAPVSDFFAPGVALEISLIKDAHATLSSPQTRSKYDQTLDVAGGVDHSSGPRPAQIVSLEDFQEVSDQQPAWRHPCRCGGFYLINEDNLDHGQHLIGCNLCSEFIWVGYEVVEDVASFMKESANEM</sequence>
<dbReference type="AlphaFoldDB" id="A0A0D7AI84"/>
<dbReference type="UniPathway" id="UPA00559"/>
<protein>
    <recommendedName>
        <fullName evidence="3">Diphthamide biosynthesis protein 4</fullName>
    </recommendedName>
</protein>
<feature type="non-terminal residue" evidence="9">
    <location>
        <position position="1"/>
    </location>
</feature>
<reference evidence="9 10" key="1">
    <citation type="journal article" date="2015" name="Fungal Genet. Biol.">
        <title>Evolution of novel wood decay mechanisms in Agaricales revealed by the genome sequences of Fistulina hepatica and Cylindrobasidium torrendii.</title>
        <authorList>
            <person name="Floudas D."/>
            <person name="Held B.W."/>
            <person name="Riley R."/>
            <person name="Nagy L.G."/>
            <person name="Koehler G."/>
            <person name="Ransdell A.S."/>
            <person name="Younus H."/>
            <person name="Chow J."/>
            <person name="Chiniquy J."/>
            <person name="Lipzen A."/>
            <person name="Tritt A."/>
            <person name="Sun H."/>
            <person name="Haridas S."/>
            <person name="LaButti K."/>
            <person name="Ohm R.A."/>
            <person name="Kues U."/>
            <person name="Blanchette R.A."/>
            <person name="Grigoriev I.V."/>
            <person name="Minto R.E."/>
            <person name="Hibbett D.S."/>
        </authorList>
    </citation>
    <scope>NUCLEOTIDE SEQUENCE [LARGE SCALE GENOMIC DNA]</scope>
    <source>
        <strain evidence="9 10">ATCC 64428</strain>
    </source>
</reference>
<dbReference type="InterPro" id="IPR001623">
    <property type="entry name" value="DnaJ_domain"/>
</dbReference>
<feature type="domain" description="J" evidence="7">
    <location>
        <begin position="2"/>
        <end position="75"/>
    </location>
</feature>
<organism evidence="9 10">
    <name type="scientific">Fistulina hepatica ATCC 64428</name>
    <dbReference type="NCBI Taxonomy" id="1128425"/>
    <lineage>
        <taxon>Eukaryota</taxon>
        <taxon>Fungi</taxon>
        <taxon>Dikarya</taxon>
        <taxon>Basidiomycota</taxon>
        <taxon>Agaricomycotina</taxon>
        <taxon>Agaricomycetes</taxon>
        <taxon>Agaricomycetidae</taxon>
        <taxon>Agaricales</taxon>
        <taxon>Fistulinaceae</taxon>
        <taxon>Fistulina</taxon>
    </lineage>
</organism>
<evidence type="ECO:0000259" key="8">
    <source>
        <dbReference type="PROSITE" id="PS51074"/>
    </source>
</evidence>
<dbReference type="PANTHER" id="PTHR45255">
    <property type="entry name" value="DNAJ HOMOLOG SUBFAMILY C MEMBER 24"/>
    <property type="match status" value="1"/>
</dbReference>
<dbReference type="Proteomes" id="UP000054144">
    <property type="component" value="Unassembled WGS sequence"/>
</dbReference>
<dbReference type="Pfam" id="PF05207">
    <property type="entry name" value="Zn_ribbon_CSL"/>
    <property type="match status" value="1"/>
</dbReference>
<gene>
    <name evidence="9" type="ORF">FISHEDRAFT_36701</name>
</gene>
<name>A0A0D7AI84_9AGAR</name>
<dbReference type="GO" id="GO:0017183">
    <property type="term" value="P:protein histidyl modification to diphthamide"/>
    <property type="evidence" value="ECO:0007669"/>
    <property type="project" value="UniProtKB-UniPathway"/>
</dbReference>
<keyword evidence="6" id="KW-0408">Iron</keyword>
<dbReference type="InterPro" id="IPR036869">
    <property type="entry name" value="J_dom_sf"/>
</dbReference>
<evidence type="ECO:0000313" key="10">
    <source>
        <dbReference type="Proteomes" id="UP000054144"/>
    </source>
</evidence>
<dbReference type="Gene3D" id="1.10.287.110">
    <property type="entry name" value="DnaJ domain"/>
    <property type="match status" value="1"/>
</dbReference>
<dbReference type="OrthoDB" id="445556at2759"/>
<evidence type="ECO:0000256" key="6">
    <source>
        <dbReference type="ARBA" id="ARBA00023004"/>
    </source>
</evidence>
<dbReference type="PRINTS" id="PR00625">
    <property type="entry name" value="JDOMAIN"/>
</dbReference>